<name>A0A0P5RX99_9CRUS</name>
<organism evidence="2">
    <name type="scientific">Daphnia magna</name>
    <dbReference type="NCBI Taxonomy" id="35525"/>
    <lineage>
        <taxon>Eukaryota</taxon>
        <taxon>Metazoa</taxon>
        <taxon>Ecdysozoa</taxon>
        <taxon>Arthropoda</taxon>
        <taxon>Crustacea</taxon>
        <taxon>Branchiopoda</taxon>
        <taxon>Diplostraca</taxon>
        <taxon>Cladocera</taxon>
        <taxon>Anomopoda</taxon>
        <taxon>Daphniidae</taxon>
        <taxon>Daphnia</taxon>
    </lineage>
</organism>
<sequence length="318" mass="35351">MTVTTFRVPVYFITGLVLSSWVSFIDPIYAAPYLAPSTSPRKLVMSSSVPKGLETDPVPTRNITEKPVVNNLNESTTPAPKKANHSLVSDKLSHLKDIISPRAVVSLFGFGADKATDMMIGVENFLNARTDIDEVDNAVSTFNRLFISKGANAVNNYYNIFANFWVTFDAIAQFVRGIENRVVVRRAEIQDEITEREASDVVEETLLSLTAANAQLEDFKNTLENMIRRRGIARIGAATRNDDAQEPQNEPSSSLHIADQNSNEIHDEEEDELDVPEEMNSLGQEIPSRDVTVSDHAFANQYVEDEVNDIDPSLDTED</sequence>
<accession>A0A0P5RX99</accession>
<feature type="compositionally biased region" description="Acidic residues" evidence="1">
    <location>
        <begin position="303"/>
        <end position="318"/>
    </location>
</feature>
<feature type="region of interest" description="Disordered" evidence="1">
    <location>
        <begin position="239"/>
        <end position="318"/>
    </location>
</feature>
<evidence type="ECO:0000256" key="1">
    <source>
        <dbReference type="SAM" id="MobiDB-lite"/>
    </source>
</evidence>
<dbReference type="OrthoDB" id="6366228at2759"/>
<dbReference type="EMBL" id="GDIQ01095053">
    <property type="protein sequence ID" value="JAL56673.1"/>
    <property type="molecule type" value="Transcribed_RNA"/>
</dbReference>
<reference evidence="2" key="1">
    <citation type="submission" date="2015-10" db="EMBL/GenBank/DDBJ databases">
        <title>EvidentialGene: Evidence-directed Construction of Complete mRNA Transcriptomes without Genomes.</title>
        <authorList>
            <person name="Gilbert D.G."/>
        </authorList>
    </citation>
    <scope>NUCLEOTIDE SEQUENCE</scope>
</reference>
<protein>
    <submittedName>
        <fullName evidence="2">Uncharacterized protein</fullName>
    </submittedName>
</protein>
<feature type="compositionally biased region" description="Acidic residues" evidence="1">
    <location>
        <begin position="266"/>
        <end position="277"/>
    </location>
</feature>
<proteinExistence type="predicted"/>
<feature type="compositionally biased region" description="Polar residues" evidence="1">
    <location>
        <begin position="246"/>
        <end position="263"/>
    </location>
</feature>
<evidence type="ECO:0000313" key="2">
    <source>
        <dbReference type="EMBL" id="JAL56673.1"/>
    </source>
</evidence>
<dbReference type="AlphaFoldDB" id="A0A0P5RX99"/>